<keyword evidence="6" id="KW-0547">Nucleotide-binding</keyword>
<dbReference type="PANTHER" id="PTHR15004">
    <property type="entry name" value="GLUTAMYL-TRNA(GLN) AMIDOTRANSFERASE SUBUNIT C, MITOCHONDRIAL"/>
    <property type="match status" value="1"/>
</dbReference>
<dbReference type="GO" id="GO:0050567">
    <property type="term" value="F:glutaminyl-tRNA synthase (glutamine-hydrolyzing) activity"/>
    <property type="evidence" value="ECO:0007669"/>
    <property type="project" value="UniProtKB-UniRule"/>
</dbReference>
<accession>A0AA88ZNC1</accession>
<sequence length="94" mass="11256">MISREDVKYIARLSKLSFDENEEEKIIEHLNKVLKDIEKINELKTDDVEITVNPYYIENEYREDEIEESLKLERILENAPESNKEYIVVPKVIE</sequence>
<evidence type="ECO:0000256" key="6">
    <source>
        <dbReference type="HAMAP-Rule" id="MF_00122"/>
    </source>
</evidence>
<comment type="function">
    <text evidence="3 6">Allows the formation of correctly charged Asn-tRNA(Asn) or Gln-tRNA(Gln) through the transamidation of misacylated Asp-tRNA(Asn) or Glu-tRNA(Gln) in organisms which lack either or both of asparaginyl-tRNA or glutaminyl-tRNA synthetases. The reaction takes place in the presence of glutamine and ATP through an activated phospho-Asp-tRNA(Asn) or phospho-Glu-tRNA(Gln).</text>
</comment>
<dbReference type="AlphaFoldDB" id="A0AA88ZNC1"/>
<evidence type="ECO:0000256" key="2">
    <source>
        <dbReference type="ARBA" id="ARBA00011123"/>
    </source>
</evidence>
<comment type="catalytic activity">
    <reaction evidence="5 6">
        <text>L-glutamyl-tRNA(Gln) + L-glutamine + ATP + H2O = L-glutaminyl-tRNA(Gln) + L-glutamate + ADP + phosphate + H(+)</text>
        <dbReference type="Rhea" id="RHEA:17521"/>
        <dbReference type="Rhea" id="RHEA-COMP:9681"/>
        <dbReference type="Rhea" id="RHEA-COMP:9684"/>
        <dbReference type="ChEBI" id="CHEBI:15377"/>
        <dbReference type="ChEBI" id="CHEBI:15378"/>
        <dbReference type="ChEBI" id="CHEBI:29985"/>
        <dbReference type="ChEBI" id="CHEBI:30616"/>
        <dbReference type="ChEBI" id="CHEBI:43474"/>
        <dbReference type="ChEBI" id="CHEBI:58359"/>
        <dbReference type="ChEBI" id="CHEBI:78520"/>
        <dbReference type="ChEBI" id="CHEBI:78521"/>
        <dbReference type="ChEBI" id="CHEBI:456216"/>
    </reaction>
</comment>
<evidence type="ECO:0000256" key="4">
    <source>
        <dbReference type="ARBA" id="ARBA00047380"/>
    </source>
</evidence>
<dbReference type="SUPFAM" id="SSF141000">
    <property type="entry name" value="Glu-tRNAGln amidotransferase C subunit"/>
    <property type="match status" value="1"/>
</dbReference>
<dbReference type="InterPro" id="IPR036113">
    <property type="entry name" value="Asp/Glu-ADT_sf_sub_c"/>
</dbReference>
<dbReference type="Proteomes" id="UP000030016">
    <property type="component" value="Unassembled WGS sequence"/>
</dbReference>
<name>A0AA88ZNC1_CLONO</name>
<dbReference type="GO" id="GO:0070681">
    <property type="term" value="P:glutaminyl-tRNAGln biosynthesis via transamidation"/>
    <property type="evidence" value="ECO:0007669"/>
    <property type="project" value="TreeGrafter"/>
</dbReference>
<protein>
    <recommendedName>
        <fullName evidence="6">Aspartyl/glutamyl-tRNA(Asn/Gln) amidotransferase subunit C</fullName>
        <shortName evidence="6">Asp/Glu-ADT subunit C</shortName>
        <ecNumber evidence="6">6.3.5.-</ecNumber>
    </recommendedName>
</protein>
<dbReference type="EMBL" id="JDRX01000009">
    <property type="protein sequence ID" value="KGN02380.1"/>
    <property type="molecule type" value="Genomic_DNA"/>
</dbReference>
<dbReference type="GO" id="GO:0006450">
    <property type="term" value="P:regulation of translational fidelity"/>
    <property type="evidence" value="ECO:0007669"/>
    <property type="project" value="InterPro"/>
</dbReference>
<comment type="catalytic activity">
    <reaction evidence="4 6">
        <text>L-aspartyl-tRNA(Asn) + L-glutamine + ATP + H2O = L-asparaginyl-tRNA(Asn) + L-glutamate + ADP + phosphate + 2 H(+)</text>
        <dbReference type="Rhea" id="RHEA:14513"/>
        <dbReference type="Rhea" id="RHEA-COMP:9674"/>
        <dbReference type="Rhea" id="RHEA-COMP:9677"/>
        <dbReference type="ChEBI" id="CHEBI:15377"/>
        <dbReference type="ChEBI" id="CHEBI:15378"/>
        <dbReference type="ChEBI" id="CHEBI:29985"/>
        <dbReference type="ChEBI" id="CHEBI:30616"/>
        <dbReference type="ChEBI" id="CHEBI:43474"/>
        <dbReference type="ChEBI" id="CHEBI:58359"/>
        <dbReference type="ChEBI" id="CHEBI:78515"/>
        <dbReference type="ChEBI" id="CHEBI:78516"/>
        <dbReference type="ChEBI" id="CHEBI:456216"/>
    </reaction>
</comment>
<dbReference type="InterPro" id="IPR003837">
    <property type="entry name" value="GatC"/>
</dbReference>
<dbReference type="NCBIfam" id="TIGR00135">
    <property type="entry name" value="gatC"/>
    <property type="match status" value="1"/>
</dbReference>
<keyword evidence="6" id="KW-0648">Protein biosynthesis</keyword>
<dbReference type="Pfam" id="PF02686">
    <property type="entry name" value="GatC"/>
    <property type="match status" value="1"/>
</dbReference>
<comment type="subunit">
    <text evidence="2 6">Heterotrimer of A, B and C subunits.</text>
</comment>
<evidence type="ECO:0000313" key="8">
    <source>
        <dbReference type="Proteomes" id="UP000030016"/>
    </source>
</evidence>
<organism evidence="7 8">
    <name type="scientific">Clostridium novyi A str. 4570</name>
    <dbReference type="NCBI Taxonomy" id="1444290"/>
    <lineage>
        <taxon>Bacteria</taxon>
        <taxon>Bacillati</taxon>
        <taxon>Bacillota</taxon>
        <taxon>Clostridia</taxon>
        <taxon>Eubacteriales</taxon>
        <taxon>Clostridiaceae</taxon>
        <taxon>Clostridium</taxon>
    </lineage>
</organism>
<evidence type="ECO:0000256" key="5">
    <source>
        <dbReference type="ARBA" id="ARBA00047913"/>
    </source>
</evidence>
<keyword evidence="6" id="KW-0436">Ligase</keyword>
<dbReference type="HAMAP" id="MF_00122">
    <property type="entry name" value="GatC"/>
    <property type="match status" value="1"/>
</dbReference>
<dbReference type="RefSeq" id="WP_039249575.1">
    <property type="nucleotide sequence ID" value="NZ_JDRX01000009.1"/>
</dbReference>
<evidence type="ECO:0000256" key="3">
    <source>
        <dbReference type="ARBA" id="ARBA00024799"/>
    </source>
</evidence>
<dbReference type="GO" id="GO:0005524">
    <property type="term" value="F:ATP binding"/>
    <property type="evidence" value="ECO:0007669"/>
    <property type="project" value="UniProtKB-KW"/>
</dbReference>
<gene>
    <name evidence="6" type="primary">gatC</name>
    <name evidence="7" type="ORF">Z969_05500</name>
</gene>
<proteinExistence type="inferred from homology"/>
<comment type="caution">
    <text evidence="7">The sequence shown here is derived from an EMBL/GenBank/DDBJ whole genome shotgun (WGS) entry which is preliminary data.</text>
</comment>
<comment type="similarity">
    <text evidence="1 6">Belongs to the GatC family.</text>
</comment>
<dbReference type="GO" id="GO:0006412">
    <property type="term" value="P:translation"/>
    <property type="evidence" value="ECO:0007669"/>
    <property type="project" value="UniProtKB-UniRule"/>
</dbReference>
<dbReference type="Gene3D" id="1.10.20.60">
    <property type="entry name" value="Glu-tRNAGln amidotransferase C subunit, N-terminal domain"/>
    <property type="match status" value="1"/>
</dbReference>
<keyword evidence="6" id="KW-0067">ATP-binding</keyword>
<evidence type="ECO:0000256" key="1">
    <source>
        <dbReference type="ARBA" id="ARBA00010757"/>
    </source>
</evidence>
<evidence type="ECO:0000313" key="7">
    <source>
        <dbReference type="EMBL" id="KGN02380.1"/>
    </source>
</evidence>
<dbReference type="PANTHER" id="PTHR15004:SF0">
    <property type="entry name" value="GLUTAMYL-TRNA(GLN) AMIDOTRANSFERASE SUBUNIT C, MITOCHONDRIAL"/>
    <property type="match status" value="1"/>
</dbReference>
<dbReference type="EC" id="6.3.5.-" evidence="6"/>
<reference evidence="7 8" key="1">
    <citation type="submission" date="2014-01" db="EMBL/GenBank/DDBJ databases">
        <title>Plasmidome dynamics in the species complex Clostridium novyi sensu lato converts strains of independent lineages into distinctly different pathogens.</title>
        <authorList>
            <person name="Skarin H."/>
            <person name="Segerman B."/>
        </authorList>
    </citation>
    <scope>NUCLEOTIDE SEQUENCE [LARGE SCALE GENOMIC DNA]</scope>
    <source>
        <strain evidence="7 8">4570</strain>
    </source>
</reference>